<reference evidence="3 4" key="1">
    <citation type="submission" date="2024-01" db="EMBL/GenBank/DDBJ databases">
        <title>Genome insights into Plantactinospora veratri sp. nov.</title>
        <authorList>
            <person name="Wang L."/>
        </authorList>
    </citation>
    <scope>NUCLEOTIDE SEQUENCE [LARGE SCALE GENOMIC DNA]</scope>
    <source>
        <strain evidence="3 4">NEAU-FHS4</strain>
    </source>
</reference>
<evidence type="ECO:0000313" key="4">
    <source>
        <dbReference type="Proteomes" id="UP001339911"/>
    </source>
</evidence>
<dbReference type="InterPro" id="IPR007278">
    <property type="entry name" value="DUF397"/>
</dbReference>
<gene>
    <name evidence="3" type="ORF">V1634_20590</name>
</gene>
<name>A0ABU7SH55_9ACTN</name>
<accession>A0ABU7SH55</accession>
<protein>
    <submittedName>
        <fullName evidence="3">DUF397 domain-containing protein</fullName>
    </submittedName>
</protein>
<comment type="caution">
    <text evidence="3">The sequence shown here is derived from an EMBL/GenBank/DDBJ whole genome shotgun (WGS) entry which is preliminary data.</text>
</comment>
<keyword evidence="4" id="KW-1185">Reference proteome</keyword>
<evidence type="ECO:0000256" key="1">
    <source>
        <dbReference type="SAM" id="MobiDB-lite"/>
    </source>
</evidence>
<proteinExistence type="predicted"/>
<sequence length="70" mass="7605">MSDTTVPGRATWRKSSRSSASGSNCVEAADLGHLVGVRDSKDRRGSVLSFTHYAWRNFCRNIPASGCESD</sequence>
<evidence type="ECO:0000313" key="3">
    <source>
        <dbReference type="EMBL" id="MEE6309240.1"/>
    </source>
</evidence>
<evidence type="ECO:0000259" key="2">
    <source>
        <dbReference type="Pfam" id="PF04149"/>
    </source>
</evidence>
<dbReference type="Proteomes" id="UP001339911">
    <property type="component" value="Unassembled WGS sequence"/>
</dbReference>
<organism evidence="3 4">
    <name type="scientific">Plantactinospora veratri</name>
    <dbReference type="NCBI Taxonomy" id="1436122"/>
    <lineage>
        <taxon>Bacteria</taxon>
        <taxon>Bacillati</taxon>
        <taxon>Actinomycetota</taxon>
        <taxon>Actinomycetes</taxon>
        <taxon>Micromonosporales</taxon>
        <taxon>Micromonosporaceae</taxon>
        <taxon>Plantactinospora</taxon>
    </lineage>
</organism>
<dbReference type="RefSeq" id="WP_331209524.1">
    <property type="nucleotide sequence ID" value="NZ_JAZGQL010000015.1"/>
</dbReference>
<feature type="region of interest" description="Disordered" evidence="1">
    <location>
        <begin position="1"/>
        <end position="23"/>
    </location>
</feature>
<dbReference type="EMBL" id="JAZGQL010000015">
    <property type="protein sequence ID" value="MEE6309240.1"/>
    <property type="molecule type" value="Genomic_DNA"/>
</dbReference>
<feature type="domain" description="DUF397" evidence="2">
    <location>
        <begin position="10"/>
        <end position="60"/>
    </location>
</feature>
<dbReference type="Pfam" id="PF04149">
    <property type="entry name" value="DUF397"/>
    <property type="match status" value="1"/>
</dbReference>